<sequence length="291" mass="32907">MSYFNPNFCFANSRTRTNQDRKDSMPEHDPSSSKIPVDEDSKCRSPTPILTRERTLYAWDPWSPTTPPDDINVEYSTPVAVQNLSRRSHSLRQSYLSHEPIPDPHASQYPYRRHSLGDLRSPSPFASPTSSPSPKTPGLHRSEALNITDLQRQVRQLTDLLFQTLDAFHYTLDNVSDAPPFQPITAGRHRISKAQRRDIDQALQAQSKAAESNTAEKGTGKESAHPMPVDDSPTPFCQYGDPDRRRRLTEPDDDVENRACRRHKVDFGAECCDQPGNPKGWVKSSVRDLNT</sequence>
<proteinExistence type="predicted"/>
<accession>A0A6A5X6L3</accession>
<keyword evidence="3" id="KW-1185">Reference proteome</keyword>
<dbReference type="Proteomes" id="UP000799778">
    <property type="component" value="Unassembled WGS sequence"/>
</dbReference>
<feature type="compositionally biased region" description="Basic and acidic residues" evidence="1">
    <location>
        <begin position="241"/>
        <end position="250"/>
    </location>
</feature>
<feature type="compositionally biased region" description="Basic and acidic residues" evidence="1">
    <location>
        <begin position="17"/>
        <end position="43"/>
    </location>
</feature>
<dbReference type="GeneID" id="54290302"/>
<feature type="region of interest" description="Disordered" evidence="1">
    <location>
        <begin position="84"/>
        <end position="140"/>
    </location>
</feature>
<evidence type="ECO:0000256" key="1">
    <source>
        <dbReference type="SAM" id="MobiDB-lite"/>
    </source>
</evidence>
<feature type="compositionally biased region" description="Polar residues" evidence="1">
    <location>
        <begin position="203"/>
        <end position="216"/>
    </location>
</feature>
<gene>
    <name evidence="2" type="ORF">BU24DRAFT_475496</name>
</gene>
<dbReference type="EMBL" id="ML978083">
    <property type="protein sequence ID" value="KAF2008531.1"/>
    <property type="molecule type" value="Genomic_DNA"/>
</dbReference>
<protein>
    <submittedName>
        <fullName evidence="2">Uncharacterized protein</fullName>
    </submittedName>
</protein>
<dbReference type="RefSeq" id="XP_033376870.1">
    <property type="nucleotide sequence ID" value="XM_033532905.1"/>
</dbReference>
<organism evidence="2 3">
    <name type="scientific">Aaosphaeria arxii CBS 175.79</name>
    <dbReference type="NCBI Taxonomy" id="1450172"/>
    <lineage>
        <taxon>Eukaryota</taxon>
        <taxon>Fungi</taxon>
        <taxon>Dikarya</taxon>
        <taxon>Ascomycota</taxon>
        <taxon>Pezizomycotina</taxon>
        <taxon>Dothideomycetes</taxon>
        <taxon>Pleosporomycetidae</taxon>
        <taxon>Pleosporales</taxon>
        <taxon>Pleosporales incertae sedis</taxon>
        <taxon>Aaosphaeria</taxon>
    </lineage>
</organism>
<evidence type="ECO:0000313" key="3">
    <source>
        <dbReference type="Proteomes" id="UP000799778"/>
    </source>
</evidence>
<reference evidence="2" key="1">
    <citation type="journal article" date="2020" name="Stud. Mycol.">
        <title>101 Dothideomycetes genomes: a test case for predicting lifestyles and emergence of pathogens.</title>
        <authorList>
            <person name="Haridas S."/>
            <person name="Albert R."/>
            <person name="Binder M."/>
            <person name="Bloem J."/>
            <person name="Labutti K."/>
            <person name="Salamov A."/>
            <person name="Andreopoulos B."/>
            <person name="Baker S."/>
            <person name="Barry K."/>
            <person name="Bills G."/>
            <person name="Bluhm B."/>
            <person name="Cannon C."/>
            <person name="Castanera R."/>
            <person name="Culley D."/>
            <person name="Daum C."/>
            <person name="Ezra D."/>
            <person name="Gonzalez J."/>
            <person name="Henrissat B."/>
            <person name="Kuo A."/>
            <person name="Liang C."/>
            <person name="Lipzen A."/>
            <person name="Lutzoni F."/>
            <person name="Magnuson J."/>
            <person name="Mondo S."/>
            <person name="Nolan M."/>
            <person name="Ohm R."/>
            <person name="Pangilinan J."/>
            <person name="Park H.-J."/>
            <person name="Ramirez L."/>
            <person name="Alfaro M."/>
            <person name="Sun H."/>
            <person name="Tritt A."/>
            <person name="Yoshinaga Y."/>
            <person name="Zwiers L.-H."/>
            <person name="Turgeon B."/>
            <person name="Goodwin S."/>
            <person name="Spatafora J."/>
            <person name="Crous P."/>
            <person name="Grigoriev I."/>
        </authorList>
    </citation>
    <scope>NUCLEOTIDE SEQUENCE</scope>
    <source>
        <strain evidence="2">CBS 175.79</strain>
    </source>
</reference>
<dbReference type="AlphaFoldDB" id="A0A6A5X6L3"/>
<feature type="compositionally biased region" description="Low complexity" evidence="1">
    <location>
        <begin position="121"/>
        <end position="137"/>
    </location>
</feature>
<evidence type="ECO:0000313" key="2">
    <source>
        <dbReference type="EMBL" id="KAF2008531.1"/>
    </source>
</evidence>
<feature type="region of interest" description="Disordered" evidence="1">
    <location>
        <begin position="191"/>
        <end position="257"/>
    </location>
</feature>
<feature type="region of interest" description="Disordered" evidence="1">
    <location>
        <begin position="271"/>
        <end position="291"/>
    </location>
</feature>
<feature type="region of interest" description="Disordered" evidence="1">
    <location>
        <begin position="1"/>
        <end position="47"/>
    </location>
</feature>
<name>A0A6A5X6L3_9PLEO</name>
<feature type="compositionally biased region" description="Polar residues" evidence="1">
    <location>
        <begin position="84"/>
        <end position="96"/>
    </location>
</feature>